<keyword evidence="7 9" id="KW-0010">Activator</keyword>
<dbReference type="PANTHER" id="PTHR45526">
    <property type="entry name" value="TRANSCRIPTIONAL REGULATORY PROTEIN DPIA"/>
    <property type="match status" value="1"/>
</dbReference>
<keyword evidence="3 10" id="KW-0597">Phosphoprotein</keyword>
<evidence type="ECO:0000256" key="6">
    <source>
        <dbReference type="ARBA" id="ARBA00023125"/>
    </source>
</evidence>
<name>A0AAE7EG41_SERFO</name>
<dbReference type="AlphaFoldDB" id="A0AAE7EG41"/>
<proteinExistence type="predicted"/>
<dbReference type="InterPro" id="IPR051271">
    <property type="entry name" value="2C-system_Tx_regulators"/>
</dbReference>
<dbReference type="SUPFAM" id="SSF52172">
    <property type="entry name" value="CheY-like"/>
    <property type="match status" value="1"/>
</dbReference>
<dbReference type="GO" id="GO:0003677">
    <property type="term" value="F:DNA binding"/>
    <property type="evidence" value="ECO:0007669"/>
    <property type="project" value="UniProtKB-KW"/>
</dbReference>
<evidence type="ECO:0000256" key="1">
    <source>
        <dbReference type="ARBA" id="ARBA00004496"/>
    </source>
</evidence>
<evidence type="ECO:0000256" key="4">
    <source>
        <dbReference type="ARBA" id="ARBA00023012"/>
    </source>
</evidence>
<evidence type="ECO:0000256" key="8">
    <source>
        <dbReference type="ARBA" id="ARBA00023163"/>
    </source>
</evidence>
<dbReference type="PANTHER" id="PTHR45526:SF1">
    <property type="entry name" value="TRANSCRIPTIONAL REGULATORY PROTEIN DCUR-RELATED"/>
    <property type="match status" value="1"/>
</dbReference>
<evidence type="ECO:0000256" key="2">
    <source>
        <dbReference type="ARBA" id="ARBA00022490"/>
    </source>
</evidence>
<accession>A0AAE7EG41</accession>
<reference evidence="13" key="1">
    <citation type="submission" date="2020-03" db="EMBL/GenBank/DDBJ databases">
        <title>Genome sequences of seven Enterobacteriaceae strains isolated from Canadian wastewater treatment facilities.</title>
        <authorList>
            <person name="Huang H."/>
            <person name="Chmara J.T."/>
            <person name="Duceppe M.-O."/>
        </authorList>
    </citation>
    <scope>NUCLEOTIDE SEQUENCE [LARGE SCALE GENOMIC DNA]</scope>
    <source>
        <strain evidence="13">Biosolid 3</strain>
    </source>
</reference>
<dbReference type="SMART" id="SM00448">
    <property type="entry name" value="REC"/>
    <property type="match status" value="1"/>
</dbReference>
<evidence type="ECO:0000256" key="5">
    <source>
        <dbReference type="ARBA" id="ARBA00023015"/>
    </source>
</evidence>
<dbReference type="InterPro" id="IPR001789">
    <property type="entry name" value="Sig_transdc_resp-reg_receiver"/>
</dbReference>
<feature type="modified residue" description="4-aspartylphosphate" evidence="10">
    <location>
        <position position="58"/>
    </location>
</feature>
<evidence type="ECO:0000256" key="3">
    <source>
        <dbReference type="ARBA" id="ARBA00022553"/>
    </source>
</evidence>
<dbReference type="GO" id="GO:0005737">
    <property type="term" value="C:cytoplasm"/>
    <property type="evidence" value="ECO:0007669"/>
    <property type="project" value="UniProtKB-SubCell"/>
</dbReference>
<dbReference type="InterPro" id="IPR048714">
    <property type="entry name" value="DpiA-like_HTH"/>
</dbReference>
<dbReference type="InterPro" id="IPR024187">
    <property type="entry name" value="Sig_transdc_resp-reg_cit/mal"/>
</dbReference>
<dbReference type="Pfam" id="PF00072">
    <property type="entry name" value="Response_reg"/>
    <property type="match status" value="1"/>
</dbReference>
<keyword evidence="8 9" id="KW-0804">Transcription</keyword>
<keyword evidence="6 9" id="KW-0238">DNA-binding</keyword>
<dbReference type="RefSeq" id="WP_173408840.1">
    <property type="nucleotide sequence ID" value="NZ_CP054160.3"/>
</dbReference>
<evidence type="ECO:0000256" key="10">
    <source>
        <dbReference type="PROSITE-ProRule" id="PRU00169"/>
    </source>
</evidence>
<dbReference type="Proteomes" id="UP000503464">
    <property type="component" value="Chromosome"/>
</dbReference>
<dbReference type="PIRSF" id="PIRSF006171">
    <property type="entry name" value="RR_citrat_malat"/>
    <property type="match status" value="1"/>
</dbReference>
<evidence type="ECO:0000313" key="12">
    <source>
        <dbReference type="EMBL" id="QKJ58030.1"/>
    </source>
</evidence>
<evidence type="ECO:0000313" key="13">
    <source>
        <dbReference type="Proteomes" id="UP000503464"/>
    </source>
</evidence>
<protein>
    <recommendedName>
        <fullName evidence="9">Transcriptional regulatory protein</fullName>
    </recommendedName>
</protein>
<evidence type="ECO:0000256" key="7">
    <source>
        <dbReference type="ARBA" id="ARBA00023159"/>
    </source>
</evidence>
<dbReference type="InterPro" id="IPR011006">
    <property type="entry name" value="CheY-like_superfamily"/>
</dbReference>
<keyword evidence="2 9" id="KW-0963">Cytoplasm</keyword>
<feature type="domain" description="Response regulatory" evidence="11">
    <location>
        <begin position="7"/>
        <end position="123"/>
    </location>
</feature>
<gene>
    <name evidence="12" type="ORF">G9399_06060</name>
</gene>
<dbReference type="Pfam" id="PF20714">
    <property type="entry name" value="HTH_64"/>
    <property type="match status" value="1"/>
</dbReference>
<dbReference type="PROSITE" id="PS50110">
    <property type="entry name" value="RESPONSE_REGULATORY"/>
    <property type="match status" value="1"/>
</dbReference>
<comment type="subcellular location">
    <subcellularLocation>
        <location evidence="1 9">Cytoplasm</location>
    </subcellularLocation>
</comment>
<dbReference type="GO" id="GO:0003700">
    <property type="term" value="F:DNA-binding transcription factor activity"/>
    <property type="evidence" value="ECO:0007669"/>
    <property type="project" value="InterPro"/>
</dbReference>
<dbReference type="EMBL" id="CP054160">
    <property type="protein sequence ID" value="QKJ58030.1"/>
    <property type="molecule type" value="Genomic_DNA"/>
</dbReference>
<organism evidence="12 13">
    <name type="scientific">Serratia fonticola</name>
    <dbReference type="NCBI Taxonomy" id="47917"/>
    <lineage>
        <taxon>Bacteria</taxon>
        <taxon>Pseudomonadati</taxon>
        <taxon>Pseudomonadota</taxon>
        <taxon>Gammaproteobacteria</taxon>
        <taxon>Enterobacterales</taxon>
        <taxon>Yersiniaceae</taxon>
        <taxon>Serratia</taxon>
    </lineage>
</organism>
<evidence type="ECO:0000259" key="11">
    <source>
        <dbReference type="PROSITE" id="PS50110"/>
    </source>
</evidence>
<dbReference type="Gene3D" id="3.40.50.2300">
    <property type="match status" value="1"/>
</dbReference>
<evidence type="ECO:0000256" key="9">
    <source>
        <dbReference type="PIRNR" id="PIRNR006171"/>
    </source>
</evidence>
<sequence>MQPETLDVLIVEDEPQLATLHAEFLEKNFNLRVVAYAATLAEARAKVNAHQPRLILLDNFLPDGQGIALMEEAAVKKPGCSVIFITAASDMNTCSQAIRNGAFDYIIKPVSYKRLRNSLERFMQFVQTQRTFKVIDQSSVDALYNLQSKQFSNEPSAKGIETITLELVQALFNDRPEVAHAVEDVVAHAGISKTTARRYLEYCVTTQFIRVEMLYGNIGHPRRLYRKT</sequence>
<keyword evidence="5 9" id="KW-0805">Transcription regulation</keyword>
<keyword evidence="4 9" id="KW-0902">Two-component regulatory system</keyword>
<dbReference type="GO" id="GO:0000156">
    <property type="term" value="F:phosphorelay response regulator activity"/>
    <property type="evidence" value="ECO:0007669"/>
    <property type="project" value="TreeGrafter"/>
</dbReference>